<reference evidence="3" key="1">
    <citation type="submission" date="2017-06" db="EMBL/GenBank/DDBJ databases">
        <title>Genome analysis of Fimbriiglobus ruber SP5, the first member of the order Planctomycetales with confirmed chitinolytic capability.</title>
        <authorList>
            <person name="Ravin N.V."/>
            <person name="Rakitin A.L."/>
            <person name="Ivanova A.A."/>
            <person name="Beletsky A.V."/>
            <person name="Kulichevskaya I.S."/>
            <person name="Mardanov A.V."/>
            <person name="Dedysh S.N."/>
        </authorList>
    </citation>
    <scope>NUCLEOTIDE SEQUENCE [LARGE SCALE GENOMIC DNA]</scope>
    <source>
        <strain evidence="3">SP5</strain>
    </source>
</reference>
<dbReference type="InterPro" id="IPR027558">
    <property type="entry name" value="Pre_pil_HX9DG_C"/>
</dbReference>
<evidence type="ECO:0000313" key="2">
    <source>
        <dbReference type="EMBL" id="OWK45147.1"/>
    </source>
</evidence>
<dbReference type="RefSeq" id="WP_088252914.1">
    <property type="nucleotide sequence ID" value="NZ_NIDE01000002.1"/>
</dbReference>
<dbReference type="PANTHER" id="PTHR30093">
    <property type="entry name" value="GENERAL SECRETION PATHWAY PROTEIN G"/>
    <property type="match status" value="1"/>
</dbReference>
<gene>
    <name evidence="2" type="ORF">FRUB_01478</name>
</gene>
<dbReference type="PANTHER" id="PTHR30093:SF2">
    <property type="entry name" value="TYPE II SECRETION SYSTEM PROTEIN H"/>
    <property type="match status" value="1"/>
</dbReference>
<sequence>MHGLVILLPYMEQNALYQKWNMSGASGNFLGSAHGYSIGSSTLASPDAVASGNAALSATLISTFICPSDPGPQTISPSSYYSPDLGSTGIIATKTSYDFVTACAGVAYYNYWAKSSTGTRYAFGENSTTRVTDITDGSSNTLAMGEQTLALYNGTTSSWAYAGWVSVGIDPVGAWNTTYPAQGLNIWNYNGTQNPVGTRASWYNAASLHTGGANFVFADGSVHFINQSIDIPSLTYLCRSADGMVIPNPPQ</sequence>
<dbReference type="AlphaFoldDB" id="A0A225E9P4"/>
<dbReference type="NCBIfam" id="TIGR04294">
    <property type="entry name" value="pre_pil_HX9DG"/>
    <property type="match status" value="1"/>
</dbReference>
<comment type="caution">
    <text evidence="2">The sequence shown here is derived from an EMBL/GenBank/DDBJ whole genome shotgun (WGS) entry which is preliminary data.</text>
</comment>
<organism evidence="2 3">
    <name type="scientific">Fimbriiglobus ruber</name>
    <dbReference type="NCBI Taxonomy" id="1908690"/>
    <lineage>
        <taxon>Bacteria</taxon>
        <taxon>Pseudomonadati</taxon>
        <taxon>Planctomycetota</taxon>
        <taxon>Planctomycetia</taxon>
        <taxon>Gemmatales</taxon>
        <taxon>Gemmataceae</taxon>
        <taxon>Fimbriiglobus</taxon>
    </lineage>
</organism>
<dbReference type="InterPro" id="IPR011453">
    <property type="entry name" value="DUF1559"/>
</dbReference>
<dbReference type="EMBL" id="NIDE01000002">
    <property type="protein sequence ID" value="OWK45147.1"/>
    <property type="molecule type" value="Genomic_DNA"/>
</dbReference>
<evidence type="ECO:0000259" key="1">
    <source>
        <dbReference type="Pfam" id="PF07596"/>
    </source>
</evidence>
<accession>A0A225E9P4</accession>
<protein>
    <recommendedName>
        <fullName evidence="1">DUF1559 domain-containing protein</fullName>
    </recommendedName>
</protein>
<dbReference type="Proteomes" id="UP000214646">
    <property type="component" value="Unassembled WGS sequence"/>
</dbReference>
<dbReference type="Pfam" id="PF07596">
    <property type="entry name" value="SBP_bac_10"/>
    <property type="match status" value="1"/>
</dbReference>
<feature type="domain" description="DUF1559" evidence="1">
    <location>
        <begin position="6"/>
        <end position="230"/>
    </location>
</feature>
<evidence type="ECO:0000313" key="3">
    <source>
        <dbReference type="Proteomes" id="UP000214646"/>
    </source>
</evidence>
<name>A0A225E9P4_9BACT</name>
<keyword evidence="3" id="KW-1185">Reference proteome</keyword>
<proteinExistence type="predicted"/>